<proteinExistence type="inferred from homology"/>
<reference evidence="10" key="1">
    <citation type="submission" date="2023-08" db="EMBL/GenBank/DDBJ databases">
        <authorList>
            <person name="Alioto T."/>
            <person name="Alioto T."/>
            <person name="Gomez Garrido J."/>
        </authorList>
    </citation>
    <scope>NUCLEOTIDE SEQUENCE</scope>
</reference>
<evidence type="ECO:0000256" key="3">
    <source>
        <dbReference type="ARBA" id="ARBA00022475"/>
    </source>
</evidence>
<dbReference type="PANTHER" id="PTHR22727:SF15">
    <property type="entry name" value="MRH DOMAIN-CONTAINING PROTEIN"/>
    <property type="match status" value="1"/>
</dbReference>
<evidence type="ECO:0000256" key="8">
    <source>
        <dbReference type="SAM" id="Phobius"/>
    </source>
</evidence>
<dbReference type="SUPFAM" id="SSF50911">
    <property type="entry name" value="Mannose 6-phosphate receptor domain"/>
    <property type="match status" value="1"/>
</dbReference>
<keyword evidence="6" id="KW-0325">Glycoprotein</keyword>
<dbReference type="InterPro" id="IPR056609">
    <property type="entry name" value="Elapor1-like_3rd"/>
</dbReference>
<dbReference type="PANTHER" id="PTHR22727">
    <property type="entry name" value="PROTEIN CBG13728"/>
    <property type="match status" value="1"/>
</dbReference>
<dbReference type="Gene3D" id="2.10.50.10">
    <property type="entry name" value="Tumor Necrosis Factor Receptor, subunit A, domain 2"/>
    <property type="match status" value="3"/>
</dbReference>
<name>A0AA36F1C9_OCTVU</name>
<dbReference type="InterPro" id="IPR056610">
    <property type="entry name" value="Elapor1/2_TNFR-like"/>
</dbReference>
<feature type="transmembrane region" description="Helical" evidence="8">
    <location>
        <begin position="982"/>
        <end position="1006"/>
    </location>
</feature>
<keyword evidence="8" id="KW-0472">Membrane</keyword>
<dbReference type="InterPro" id="IPR044865">
    <property type="entry name" value="MRH_dom"/>
</dbReference>
<protein>
    <recommendedName>
        <fullName evidence="9">MRH domain-containing protein</fullName>
    </recommendedName>
</protein>
<feature type="domain" description="MRH" evidence="9">
    <location>
        <begin position="735"/>
        <end position="934"/>
    </location>
</feature>
<gene>
    <name evidence="10" type="ORF">OCTVUL_1B010718</name>
</gene>
<dbReference type="Pfam" id="PF23031">
    <property type="entry name" value="GBD_ELAPOR1"/>
    <property type="match status" value="1"/>
</dbReference>
<evidence type="ECO:0000256" key="1">
    <source>
        <dbReference type="ARBA" id="ARBA00004251"/>
    </source>
</evidence>
<keyword evidence="5" id="KW-1015">Disulfide bond</keyword>
<dbReference type="Proteomes" id="UP001162480">
    <property type="component" value="Chromosome 3"/>
</dbReference>
<evidence type="ECO:0000256" key="5">
    <source>
        <dbReference type="ARBA" id="ARBA00023157"/>
    </source>
</evidence>
<evidence type="ECO:0000256" key="7">
    <source>
        <dbReference type="SAM" id="MobiDB-lite"/>
    </source>
</evidence>
<comment type="similarity">
    <text evidence="2">Belongs to the ELAPOR family.</text>
</comment>
<accession>A0AA36F1C9</accession>
<keyword evidence="11" id="KW-1185">Reference proteome</keyword>
<dbReference type="InterPro" id="IPR056608">
    <property type="entry name" value="Elapor1/2_GBD"/>
</dbReference>
<dbReference type="AlphaFoldDB" id="A0AA36F1C9"/>
<dbReference type="InterPro" id="IPR009011">
    <property type="entry name" value="Man6P_isomerase_rcpt-bd_dom_sf"/>
</dbReference>
<keyword evidence="8" id="KW-0812">Transmembrane</keyword>
<dbReference type="Pfam" id="PF23032">
    <property type="entry name" value="GBD_ELAPOR1-like_3rd"/>
    <property type="match status" value="1"/>
</dbReference>
<keyword evidence="3" id="KW-1003">Cell membrane</keyword>
<organism evidence="10 11">
    <name type="scientific">Octopus vulgaris</name>
    <name type="common">Common octopus</name>
    <dbReference type="NCBI Taxonomy" id="6645"/>
    <lineage>
        <taxon>Eukaryota</taxon>
        <taxon>Metazoa</taxon>
        <taxon>Spiralia</taxon>
        <taxon>Lophotrochozoa</taxon>
        <taxon>Mollusca</taxon>
        <taxon>Cephalopoda</taxon>
        <taxon>Coleoidea</taxon>
        <taxon>Octopodiformes</taxon>
        <taxon>Octopoda</taxon>
        <taxon>Incirrata</taxon>
        <taxon>Octopodidae</taxon>
        <taxon>Octopus</taxon>
    </lineage>
</organism>
<dbReference type="InterPro" id="IPR056607">
    <property type="entry name" value="Elapor1/2_MRH"/>
</dbReference>
<evidence type="ECO:0000313" key="11">
    <source>
        <dbReference type="Proteomes" id="UP001162480"/>
    </source>
</evidence>
<keyword evidence="4" id="KW-0732">Signal</keyword>
<evidence type="ECO:0000256" key="6">
    <source>
        <dbReference type="ARBA" id="ARBA00023180"/>
    </source>
</evidence>
<evidence type="ECO:0000256" key="4">
    <source>
        <dbReference type="ARBA" id="ARBA00022729"/>
    </source>
</evidence>
<sequence length="1092" mass="121642">MVSSSSSKPASSSSSSSSPSSSSPSSSSLLLSQSSSSSSLPSSLISSQSLAKSEATAASLSSSVIVFSAVTSHPNRLRNLLLFCTLFFLFYAEGPWSRRLSAWASSLPECRPEDFHYEYTECDQYGGRWRVSVPEPDKCAGGTPNNITRGKDCSYTCEAGQYLDIQGNQECLRCPKGSYSLGGGIRFDSWDELPKGFYIKTEKFSEIGMLSNNEEYVTEKSNCSNSGWIPKGNFIAAYPKDCATSLVYTVNLVKPGSVTFEYQFSESASLLQFLIQNSQCQNLVRDQPNQYPPATEKGQWNIVTLNLESGMNVLFWKAFSLPSNENDETVMRPVLIRKIQVEGVAFSSECTKCRNGTYSDTIGSSYCRPCPEDTYSERGATKCTSCDKVSEYSPRESGNCRKKQHCREMDYYEYQTPCNKEGLTQTKYSWMVPMRCRTDLPNATQLPPPSKVEKCPQCNPGMMSVPGSGCKFCASDEYSDGASPCQKCPVSTSPQMGYTYKWWYTMPPNITSHCLNLEETECVTNSSWIPAKSYIHTKYGPGERSYLLLVLEIPGFRGNEAIILDKGVKLGQLTFVFETNCSSQCQFYFMVDHQTTRPNVVKKWIGTQQKQKFVFPVLRNGAAKFSWIFMHSQWLSKDEDEDISQMYITDYARIYFIEVTNTISGGAASCQKCPRGTQQDGCVPCPDGHYIDVNSTKCTPCPPNTVVHSGNAWGIESCKPCGPGLHAVDGRQCISNCTYKDVKNNRHYDFESLAGFQHVIGGHLFTSAGTQYYHGFNITLCGSPDGPKAQCINNVTTLPKENYGTTYMPLGGPRTLSASVCRSTLVPSRDHKSLVSTQPVSLGEHLVKITSGSNMTKYFEDAGFEPGDEDIHFHYKAESPTAACQDGRETIITLRCDVKEDKRGTIDLPPKCPDGTCDGCTFHFLWRSQHACPVCREEDYDVIVSECIAGEQTIHYYPKKHCMIINNEKPTTKKKKCSSIPFAIEIGSMCALSVGLLLLCLVFYCWKKNKKLEYKYMMLVESATGEKELPAAETCALDDGEEEHFDVVDFPKDSKRKSLLKTLRSKMGSRDSSHFENIPFDHVKMPLDEQFT</sequence>
<dbReference type="PROSITE" id="PS51914">
    <property type="entry name" value="MRH"/>
    <property type="match status" value="1"/>
</dbReference>
<dbReference type="Pfam" id="PF23087">
    <property type="entry name" value="MRH_ELAPOR1_9th"/>
    <property type="match status" value="1"/>
</dbReference>
<dbReference type="EMBL" id="OX597816">
    <property type="protein sequence ID" value="CAI9719975.1"/>
    <property type="molecule type" value="Genomic_DNA"/>
</dbReference>
<dbReference type="Gene3D" id="2.70.130.10">
    <property type="entry name" value="Mannose-6-phosphate receptor binding domain"/>
    <property type="match status" value="1"/>
</dbReference>
<evidence type="ECO:0000259" key="9">
    <source>
        <dbReference type="PROSITE" id="PS51914"/>
    </source>
</evidence>
<evidence type="ECO:0000256" key="2">
    <source>
        <dbReference type="ARBA" id="ARBA00007627"/>
    </source>
</evidence>
<dbReference type="SUPFAM" id="SSF57184">
    <property type="entry name" value="Growth factor receptor domain"/>
    <property type="match status" value="1"/>
</dbReference>
<dbReference type="InterPro" id="IPR009030">
    <property type="entry name" value="Growth_fac_rcpt_cys_sf"/>
</dbReference>
<evidence type="ECO:0000313" key="10">
    <source>
        <dbReference type="EMBL" id="CAI9719975.1"/>
    </source>
</evidence>
<keyword evidence="8" id="KW-1133">Transmembrane helix</keyword>
<dbReference type="GO" id="GO:0005886">
    <property type="term" value="C:plasma membrane"/>
    <property type="evidence" value="ECO:0007669"/>
    <property type="project" value="UniProtKB-SubCell"/>
</dbReference>
<dbReference type="Pfam" id="PF23091">
    <property type="entry name" value="TNFR_ELAPOR1_6th"/>
    <property type="match status" value="1"/>
</dbReference>
<dbReference type="InterPro" id="IPR039181">
    <property type="entry name" value="Elapor1/2"/>
</dbReference>
<dbReference type="SMART" id="SM01411">
    <property type="entry name" value="Ephrin_rec_like"/>
    <property type="match status" value="4"/>
</dbReference>
<feature type="region of interest" description="Disordered" evidence="7">
    <location>
        <begin position="1"/>
        <end position="38"/>
    </location>
</feature>
<comment type="subcellular location">
    <subcellularLocation>
        <location evidence="1">Cell membrane</location>
        <topology evidence="1">Single-pass type I membrane protein</topology>
    </subcellularLocation>
</comment>